<dbReference type="EMBL" id="ML994654">
    <property type="protein sequence ID" value="KAF2181065.1"/>
    <property type="molecule type" value="Genomic_DNA"/>
</dbReference>
<protein>
    <submittedName>
        <fullName evidence="1">Uncharacterized protein</fullName>
    </submittedName>
</protein>
<name>A0A6A6DPY5_9PEZI</name>
<keyword evidence="2" id="KW-1185">Reference proteome</keyword>
<evidence type="ECO:0000313" key="1">
    <source>
        <dbReference type="EMBL" id="KAF2181065.1"/>
    </source>
</evidence>
<proteinExistence type="predicted"/>
<organism evidence="1 2">
    <name type="scientific">Zopfia rhizophila CBS 207.26</name>
    <dbReference type="NCBI Taxonomy" id="1314779"/>
    <lineage>
        <taxon>Eukaryota</taxon>
        <taxon>Fungi</taxon>
        <taxon>Dikarya</taxon>
        <taxon>Ascomycota</taxon>
        <taxon>Pezizomycotina</taxon>
        <taxon>Dothideomycetes</taxon>
        <taxon>Dothideomycetes incertae sedis</taxon>
        <taxon>Zopfiaceae</taxon>
        <taxon>Zopfia</taxon>
    </lineage>
</organism>
<dbReference type="OrthoDB" id="5329332at2759"/>
<evidence type="ECO:0000313" key="2">
    <source>
        <dbReference type="Proteomes" id="UP000800200"/>
    </source>
</evidence>
<reference evidence="1" key="1">
    <citation type="journal article" date="2020" name="Stud. Mycol.">
        <title>101 Dothideomycetes genomes: a test case for predicting lifestyles and emergence of pathogens.</title>
        <authorList>
            <person name="Haridas S."/>
            <person name="Albert R."/>
            <person name="Binder M."/>
            <person name="Bloem J."/>
            <person name="Labutti K."/>
            <person name="Salamov A."/>
            <person name="Andreopoulos B."/>
            <person name="Baker S."/>
            <person name="Barry K."/>
            <person name="Bills G."/>
            <person name="Bluhm B."/>
            <person name="Cannon C."/>
            <person name="Castanera R."/>
            <person name="Culley D."/>
            <person name="Daum C."/>
            <person name="Ezra D."/>
            <person name="Gonzalez J."/>
            <person name="Henrissat B."/>
            <person name="Kuo A."/>
            <person name="Liang C."/>
            <person name="Lipzen A."/>
            <person name="Lutzoni F."/>
            <person name="Magnuson J."/>
            <person name="Mondo S."/>
            <person name="Nolan M."/>
            <person name="Ohm R."/>
            <person name="Pangilinan J."/>
            <person name="Park H.-J."/>
            <person name="Ramirez L."/>
            <person name="Alfaro M."/>
            <person name="Sun H."/>
            <person name="Tritt A."/>
            <person name="Yoshinaga Y."/>
            <person name="Zwiers L.-H."/>
            <person name="Turgeon B."/>
            <person name="Goodwin S."/>
            <person name="Spatafora J."/>
            <person name="Crous P."/>
            <person name="Grigoriev I."/>
        </authorList>
    </citation>
    <scope>NUCLEOTIDE SEQUENCE</scope>
    <source>
        <strain evidence="1">CBS 207.26</strain>
    </source>
</reference>
<dbReference type="Proteomes" id="UP000800200">
    <property type="component" value="Unassembled WGS sequence"/>
</dbReference>
<dbReference type="AlphaFoldDB" id="A0A6A6DPY5"/>
<sequence>MVYILHSSGDMLKAYLTAKLTPQELESIHKAFELGAHSQFPTPLAELYIEDKPEYYDLTHSEIRKAETQEQPLLLIDKETPSDGGVWYIDSFASEDEVEDGEAESTDVLWKIRMKIEDVPILHAGYDIANSSIQEDLGNCGVELPVTEEFEQPKICTSGINHDENRYQRPAWVTAEPGDFEESTENLFRLKEDVAKSNGLLSGWTPASTAKEVTMRDGSIKTFPEGSVVLQVRYDPDYAWPSYRRPEGSL</sequence>
<gene>
    <name evidence="1" type="ORF">K469DRAFT_713940</name>
</gene>
<accession>A0A6A6DPY5</accession>